<reference evidence="1 2" key="1">
    <citation type="submission" date="2022-08" db="EMBL/GenBank/DDBJ databases">
        <title>Paenibacillus endoradicis sp. nov., Paenibacillus radicibacter sp. nov and Paenibacillus pararadicis sp. nov., three cold-adapted plant growth-promoting bacteria isolated from root of Larix gmelinii in Great Khingan.</title>
        <authorList>
            <person name="Xue H."/>
        </authorList>
    </citation>
    <scope>NUCLEOTIDE SEQUENCE [LARGE SCALE GENOMIC DNA]</scope>
    <source>
        <strain evidence="1 2">N5-1-1-5</strain>
    </source>
</reference>
<organism evidence="1 2">
    <name type="scientific">Paenibacillus radicis</name>
    <name type="common">ex Xue et al. 2023</name>
    <dbReference type="NCBI Taxonomy" id="2972489"/>
    <lineage>
        <taxon>Bacteria</taxon>
        <taxon>Bacillati</taxon>
        <taxon>Bacillota</taxon>
        <taxon>Bacilli</taxon>
        <taxon>Bacillales</taxon>
        <taxon>Paenibacillaceae</taxon>
        <taxon>Paenibacillus</taxon>
    </lineage>
</organism>
<protein>
    <submittedName>
        <fullName evidence="1">Uncharacterized protein</fullName>
    </submittedName>
</protein>
<keyword evidence="2" id="KW-1185">Reference proteome</keyword>
<name>A0ABT1YIR2_9BACL</name>
<evidence type="ECO:0000313" key="2">
    <source>
        <dbReference type="Proteomes" id="UP001300012"/>
    </source>
</evidence>
<comment type="caution">
    <text evidence="1">The sequence shown here is derived from an EMBL/GenBank/DDBJ whole genome shotgun (WGS) entry which is preliminary data.</text>
</comment>
<accession>A0ABT1YIR2</accession>
<proteinExistence type="predicted"/>
<evidence type="ECO:0000313" key="1">
    <source>
        <dbReference type="EMBL" id="MCR8633071.1"/>
    </source>
</evidence>
<dbReference type="Proteomes" id="UP001300012">
    <property type="component" value="Unassembled WGS sequence"/>
</dbReference>
<sequence>MAYSRAGGCEDNYAVCYDYVRYGGRLALSDYRLILQLLPRIGVAGRGSRLLHSIVRKGKRIQK</sequence>
<dbReference type="EMBL" id="JANQBD010000012">
    <property type="protein sequence ID" value="MCR8633071.1"/>
    <property type="molecule type" value="Genomic_DNA"/>
</dbReference>
<dbReference type="RefSeq" id="WP_258214644.1">
    <property type="nucleotide sequence ID" value="NZ_JANQBD010000012.1"/>
</dbReference>
<gene>
    <name evidence="1" type="ORF">NV381_17865</name>
</gene>